<keyword evidence="4" id="KW-0349">Heme</keyword>
<dbReference type="GO" id="GO:0020037">
    <property type="term" value="F:heme binding"/>
    <property type="evidence" value="ECO:0007669"/>
    <property type="project" value="InterPro"/>
</dbReference>
<evidence type="ECO:0000256" key="2">
    <source>
        <dbReference type="ARBA" id="ARBA00022723"/>
    </source>
</evidence>
<evidence type="ECO:0000313" key="7">
    <source>
        <dbReference type="Proteomes" id="UP000598360"/>
    </source>
</evidence>
<dbReference type="PANTHER" id="PTHR24305:SF166">
    <property type="entry name" value="CYTOCHROME P450 12A4, MITOCHONDRIAL-RELATED"/>
    <property type="match status" value="1"/>
</dbReference>
<dbReference type="InterPro" id="IPR050121">
    <property type="entry name" value="Cytochrome_P450_monoxygenase"/>
</dbReference>
<accession>A0A929BFR1</accession>
<comment type="similarity">
    <text evidence="1">Belongs to the cytochrome P450 family.</text>
</comment>
<comment type="caution">
    <text evidence="6">The sequence shown here is derived from an EMBL/GenBank/DDBJ whole genome shotgun (WGS) entry which is preliminary data.</text>
</comment>
<dbReference type="AlphaFoldDB" id="A0A929BFR1"/>
<dbReference type="PANTHER" id="PTHR24305">
    <property type="entry name" value="CYTOCHROME P450"/>
    <property type="match status" value="1"/>
</dbReference>
<evidence type="ECO:0000256" key="3">
    <source>
        <dbReference type="ARBA" id="ARBA00023004"/>
    </source>
</evidence>
<dbReference type="PRINTS" id="PR00465">
    <property type="entry name" value="EP450IV"/>
</dbReference>
<keyword evidence="7" id="KW-1185">Reference proteome</keyword>
<organism evidence="6 7">
    <name type="scientific">Saccharopolyspora montiporae</name>
    <dbReference type="NCBI Taxonomy" id="2781240"/>
    <lineage>
        <taxon>Bacteria</taxon>
        <taxon>Bacillati</taxon>
        <taxon>Actinomycetota</taxon>
        <taxon>Actinomycetes</taxon>
        <taxon>Pseudonocardiales</taxon>
        <taxon>Pseudonocardiaceae</taxon>
        <taxon>Saccharopolyspora</taxon>
    </lineage>
</organism>
<sequence>MSEHTRTAAPRPSGPRISGNVIDIRSDPVGFLRECRDRYGDVFRYSTHVVVTSDPDDIHTVLTGTDRTPGPAAHDDSEEREIERIRARTLARRALKPAVMAQHIPQVAAAVNAQLHEMSGRDIDPADLAPFFVRAVLPATARDPHPDLVPAVVEASRAAIASLDPGKRVPRWLPSRHRRRIRNAEQLVRHELRAYLAHHRMPPPGCPHAVADDVLEPGERARGPIAERALATTLLASAELPSTALAWVLYELGTRERERDALRAEARDLTAAVARLARGHELADVLPRTRAFVHEVLRLHPPAWLMARRMPAAARLGEHHVAPGDSVVFSPYLVHRDPRWWQAPDEFRPQRWLAEHPPHAPRAYLPFGAGPRICYGAHLGTAVLCLTVARIVAEYRLRLPGASRVEPRFAVPLRPANLRMRWERAPVDAPG</sequence>
<keyword evidence="2 4" id="KW-0479">Metal-binding</keyword>
<evidence type="ECO:0000256" key="1">
    <source>
        <dbReference type="ARBA" id="ARBA00010617"/>
    </source>
</evidence>
<evidence type="ECO:0000256" key="5">
    <source>
        <dbReference type="SAM" id="MobiDB-lite"/>
    </source>
</evidence>
<feature type="binding site" description="axial binding residue" evidence="4">
    <location>
        <position position="374"/>
    </location>
    <ligand>
        <name>heme</name>
        <dbReference type="ChEBI" id="CHEBI:30413"/>
    </ligand>
    <ligandPart>
        <name>Fe</name>
        <dbReference type="ChEBI" id="CHEBI:18248"/>
    </ligandPart>
</feature>
<dbReference type="CDD" id="cd00302">
    <property type="entry name" value="cytochrome_P450"/>
    <property type="match status" value="1"/>
</dbReference>
<dbReference type="SUPFAM" id="SSF48264">
    <property type="entry name" value="Cytochrome P450"/>
    <property type="match status" value="1"/>
</dbReference>
<dbReference type="GO" id="GO:0004497">
    <property type="term" value="F:monooxygenase activity"/>
    <property type="evidence" value="ECO:0007669"/>
    <property type="project" value="InterPro"/>
</dbReference>
<dbReference type="InterPro" id="IPR036396">
    <property type="entry name" value="Cyt_P450_sf"/>
</dbReference>
<dbReference type="EMBL" id="JADEYC010000048">
    <property type="protein sequence ID" value="MBE9376617.1"/>
    <property type="molecule type" value="Genomic_DNA"/>
</dbReference>
<reference evidence="6" key="1">
    <citation type="submission" date="2020-10" db="EMBL/GenBank/DDBJ databases">
        <title>Diversity and distribution of actinomycetes associated with coral in the coast of Hainan.</title>
        <authorList>
            <person name="Li F."/>
        </authorList>
    </citation>
    <scope>NUCLEOTIDE SEQUENCE</scope>
    <source>
        <strain evidence="6">HNM0983</strain>
    </source>
</reference>
<proteinExistence type="inferred from homology"/>
<dbReference type="GO" id="GO:0016705">
    <property type="term" value="F:oxidoreductase activity, acting on paired donors, with incorporation or reduction of molecular oxygen"/>
    <property type="evidence" value="ECO:0007669"/>
    <property type="project" value="InterPro"/>
</dbReference>
<evidence type="ECO:0000313" key="6">
    <source>
        <dbReference type="EMBL" id="MBE9376617.1"/>
    </source>
</evidence>
<dbReference type="InterPro" id="IPR002403">
    <property type="entry name" value="Cyt_P450_E_grp-IV"/>
</dbReference>
<gene>
    <name evidence="6" type="ORF">IQ251_19380</name>
</gene>
<dbReference type="PRINTS" id="PR00385">
    <property type="entry name" value="P450"/>
</dbReference>
<evidence type="ECO:0000256" key="4">
    <source>
        <dbReference type="PIRSR" id="PIRSR602403-1"/>
    </source>
</evidence>
<keyword evidence="3 4" id="KW-0408">Iron</keyword>
<protein>
    <submittedName>
        <fullName evidence="6">Cytochrome P450</fullName>
    </submittedName>
</protein>
<feature type="region of interest" description="Disordered" evidence="5">
    <location>
        <begin position="1"/>
        <end position="21"/>
    </location>
</feature>
<dbReference type="GO" id="GO:0005506">
    <property type="term" value="F:iron ion binding"/>
    <property type="evidence" value="ECO:0007669"/>
    <property type="project" value="InterPro"/>
</dbReference>
<dbReference type="Gene3D" id="1.10.630.10">
    <property type="entry name" value="Cytochrome P450"/>
    <property type="match status" value="1"/>
</dbReference>
<dbReference type="RefSeq" id="WP_193930543.1">
    <property type="nucleotide sequence ID" value="NZ_JADEYC010000048.1"/>
</dbReference>
<dbReference type="Proteomes" id="UP000598360">
    <property type="component" value="Unassembled WGS sequence"/>
</dbReference>
<dbReference type="Pfam" id="PF00067">
    <property type="entry name" value="p450"/>
    <property type="match status" value="1"/>
</dbReference>
<name>A0A929BFR1_9PSEU</name>
<comment type="cofactor">
    <cofactor evidence="4">
        <name>heme</name>
        <dbReference type="ChEBI" id="CHEBI:30413"/>
    </cofactor>
</comment>
<dbReference type="InterPro" id="IPR001128">
    <property type="entry name" value="Cyt_P450"/>
</dbReference>
<feature type="region of interest" description="Disordered" evidence="5">
    <location>
        <begin position="60"/>
        <end position="79"/>
    </location>
</feature>